<dbReference type="SUPFAM" id="SSF52172">
    <property type="entry name" value="CheY-like"/>
    <property type="match status" value="1"/>
</dbReference>
<evidence type="ECO:0000313" key="3">
    <source>
        <dbReference type="EMBL" id="SHL34274.1"/>
    </source>
</evidence>
<dbReference type="InterPro" id="IPR001932">
    <property type="entry name" value="PPM-type_phosphatase-like_dom"/>
</dbReference>
<dbReference type="Gene3D" id="3.60.40.10">
    <property type="entry name" value="PPM-type phosphatase domain"/>
    <property type="match status" value="1"/>
</dbReference>
<accession>A0A1M6ZV30</accession>
<dbReference type="PANTHER" id="PTHR43156">
    <property type="entry name" value="STAGE II SPORULATION PROTEIN E-RELATED"/>
    <property type="match status" value="1"/>
</dbReference>
<proteinExistence type="predicted"/>
<organism evidence="3 4">
    <name type="scientific">Halomonas cupida</name>
    <dbReference type="NCBI Taxonomy" id="44933"/>
    <lineage>
        <taxon>Bacteria</taxon>
        <taxon>Pseudomonadati</taxon>
        <taxon>Pseudomonadota</taxon>
        <taxon>Gammaproteobacteria</taxon>
        <taxon>Oceanospirillales</taxon>
        <taxon>Halomonadaceae</taxon>
        <taxon>Halomonas</taxon>
    </lineage>
</organism>
<evidence type="ECO:0000259" key="2">
    <source>
        <dbReference type="SMART" id="SM00331"/>
    </source>
</evidence>
<reference evidence="3 4" key="1">
    <citation type="submission" date="2016-11" db="EMBL/GenBank/DDBJ databases">
        <authorList>
            <person name="Jaros S."/>
            <person name="Januszkiewicz K."/>
            <person name="Wedrychowicz H."/>
        </authorList>
    </citation>
    <scope>NUCLEOTIDE SEQUENCE [LARGE SCALE GENOMIC DNA]</scope>
    <source>
        <strain evidence="3 4">DSM 4740</strain>
    </source>
</reference>
<dbReference type="AlphaFoldDB" id="A0A1M6ZV30"/>
<gene>
    <name evidence="3" type="ORF">SAMN05660971_00257</name>
</gene>
<dbReference type="SMART" id="SM00331">
    <property type="entry name" value="PP2C_SIG"/>
    <property type="match status" value="1"/>
</dbReference>
<dbReference type="GO" id="GO:0016791">
    <property type="term" value="F:phosphatase activity"/>
    <property type="evidence" value="ECO:0007669"/>
    <property type="project" value="TreeGrafter"/>
</dbReference>
<name>A0A1M6ZV30_9GAMM</name>
<feature type="domain" description="PPM-type phosphatase" evidence="2">
    <location>
        <begin position="185"/>
        <end position="413"/>
    </location>
</feature>
<keyword evidence="1" id="KW-0378">Hydrolase</keyword>
<dbReference type="STRING" id="44933.SAMN05660971_00257"/>
<dbReference type="Pfam" id="PF07228">
    <property type="entry name" value="SpoIIE"/>
    <property type="match status" value="1"/>
</dbReference>
<dbReference type="PANTHER" id="PTHR43156:SF2">
    <property type="entry name" value="STAGE II SPORULATION PROTEIN E"/>
    <property type="match status" value="1"/>
</dbReference>
<dbReference type="InterPro" id="IPR011006">
    <property type="entry name" value="CheY-like_superfamily"/>
</dbReference>
<dbReference type="InterPro" id="IPR036457">
    <property type="entry name" value="PPM-type-like_dom_sf"/>
</dbReference>
<evidence type="ECO:0000313" key="4">
    <source>
        <dbReference type="Proteomes" id="UP000184123"/>
    </source>
</evidence>
<dbReference type="Proteomes" id="UP000184123">
    <property type="component" value="Unassembled WGS sequence"/>
</dbReference>
<sequence length="419" mass="46873">MIPSSTMISTTTKMPSPNKGMLMHAAKSLIGVIDQPGDHRDALVDAIARDGLAVFAVDEADELPEATVLVVAHARAVPSSDWQSLADRWPTLVVTEDRRDDDLLKAVDVGLVDYVINPLRHAHLLRRMIRRVVEVHRLAAEREADRRRLAELNESLETHLAMLRLDQQAGGQIQRRLLPLRPQRLNDIECDYWLAPSLYLSGDFLDIQAFDERFTLFYFADVSGHGASSAFVTVLLKYLFNRWQNEWDGQSPEQLAPRWLDNLNRELLDTGIGKHATVFVGVIDQQRRYLHYSLGAQLPMPLLKSAQGVEALPGQGMPVGLFPEVEYPQLGCTLPDDFSLWLCSDGVLECLPGAGLKERLEELQARVESCSSLEEMRQSFDLGVLSSDEEALDDPTTGRAELPDDLTIMKVSGFRHESA</sequence>
<dbReference type="InterPro" id="IPR052016">
    <property type="entry name" value="Bact_Sigma-Reg"/>
</dbReference>
<protein>
    <submittedName>
        <fullName evidence="3">Serine phosphatase RsbU, regulator of sigma subunit</fullName>
    </submittedName>
</protein>
<evidence type="ECO:0000256" key="1">
    <source>
        <dbReference type="ARBA" id="ARBA00022801"/>
    </source>
</evidence>
<dbReference type="EMBL" id="FRCA01000001">
    <property type="protein sequence ID" value="SHL34274.1"/>
    <property type="molecule type" value="Genomic_DNA"/>
</dbReference>